<protein>
    <submittedName>
        <fullName evidence="1">Phosphoglycerate mutase</fullName>
    </submittedName>
</protein>
<reference evidence="1 2" key="1">
    <citation type="journal article" date="2017" name="Int. J. Syst. Evol. Microbiol.">
        <title>Ramlibacter alkalitolerans sp. nov., alkali-tolerant bacterium isolated from soil of ginseng.</title>
        <authorList>
            <person name="Lee D.H."/>
            <person name="Cha C.J."/>
        </authorList>
    </citation>
    <scope>NUCLEOTIDE SEQUENCE [LARGE SCALE GENOMIC DNA]</scope>
    <source>
        <strain evidence="1 2">KACC 19305</strain>
    </source>
</reference>
<evidence type="ECO:0000313" key="2">
    <source>
        <dbReference type="Proteomes" id="UP000622707"/>
    </source>
</evidence>
<name>A0ABS1JTR3_9BURK</name>
<gene>
    <name evidence="1" type="ORF">JI746_17735</name>
</gene>
<proteinExistence type="predicted"/>
<accession>A0ABS1JTR3</accession>
<organism evidence="1 2">
    <name type="scientific">Ramlibacter alkalitolerans</name>
    <dbReference type="NCBI Taxonomy" id="2039631"/>
    <lineage>
        <taxon>Bacteria</taxon>
        <taxon>Pseudomonadati</taxon>
        <taxon>Pseudomonadota</taxon>
        <taxon>Betaproteobacteria</taxon>
        <taxon>Burkholderiales</taxon>
        <taxon>Comamonadaceae</taxon>
        <taxon>Ramlibacter</taxon>
    </lineage>
</organism>
<evidence type="ECO:0000313" key="1">
    <source>
        <dbReference type="EMBL" id="MBL0426960.1"/>
    </source>
</evidence>
<sequence length="320" mass="34974">MAVSDGVHLIVPFAHCRAEPCREALRGLALPNVRKLLRRLVLEATDEGDPHSLSLPHERVLARAHGLQPVDGLIPLAALQVLQSGGEAGTEGWAWITPAHWRVGQDHIDMGHPQALQLDGDDSQALLAAMQPYFAEDGITLAYEAPLRWLARGDAFRNLPSASLDRVIGQRIANAWMPSGPAAGPLRRLQQEMQMLLYTLPLNDERERGGLLPVNSFWISGTGALPPGHPPRPANGLQVTPYLRDAALHDDWHAWAEAWRQLDARDGPRLLAEAEHGTPVRLTLCGDASARTWSSVAAGRWHRMAGWFGSTTVADLMEGL</sequence>
<keyword evidence="2" id="KW-1185">Reference proteome</keyword>
<comment type="caution">
    <text evidence="1">The sequence shown here is derived from an EMBL/GenBank/DDBJ whole genome shotgun (WGS) entry which is preliminary data.</text>
</comment>
<dbReference type="Proteomes" id="UP000622707">
    <property type="component" value="Unassembled WGS sequence"/>
</dbReference>
<dbReference type="EMBL" id="JAEQND010000009">
    <property type="protein sequence ID" value="MBL0426960.1"/>
    <property type="molecule type" value="Genomic_DNA"/>
</dbReference>